<feature type="domain" description="AB hydrolase-1" evidence="1">
    <location>
        <begin position="24"/>
        <end position="165"/>
    </location>
</feature>
<dbReference type="Gene3D" id="3.40.50.1820">
    <property type="entry name" value="alpha/beta hydrolase"/>
    <property type="match status" value="1"/>
</dbReference>
<dbReference type="Pfam" id="PF00561">
    <property type="entry name" value="Abhydrolase_1"/>
    <property type="match status" value="1"/>
</dbReference>
<evidence type="ECO:0000313" key="2">
    <source>
        <dbReference type="EMBL" id="GGC58429.1"/>
    </source>
</evidence>
<dbReference type="SUPFAM" id="SSF53474">
    <property type="entry name" value="alpha/beta-Hydrolases"/>
    <property type="match status" value="1"/>
</dbReference>
<evidence type="ECO:0000259" key="1">
    <source>
        <dbReference type="Pfam" id="PF00561"/>
    </source>
</evidence>
<organism evidence="2 3">
    <name type="scientific">Undibacterium terreum</name>
    <dbReference type="NCBI Taxonomy" id="1224302"/>
    <lineage>
        <taxon>Bacteria</taxon>
        <taxon>Pseudomonadati</taxon>
        <taxon>Pseudomonadota</taxon>
        <taxon>Betaproteobacteria</taxon>
        <taxon>Burkholderiales</taxon>
        <taxon>Oxalobacteraceae</taxon>
        <taxon>Undibacterium</taxon>
    </lineage>
</organism>
<proteinExistence type="predicted"/>
<dbReference type="EMBL" id="BMED01000001">
    <property type="protein sequence ID" value="GGC58429.1"/>
    <property type="molecule type" value="Genomic_DNA"/>
</dbReference>
<dbReference type="InterPro" id="IPR029058">
    <property type="entry name" value="AB_hydrolase_fold"/>
</dbReference>
<protein>
    <submittedName>
        <fullName evidence="2">3-oxoadipate enol-lactonase</fullName>
    </submittedName>
</protein>
<dbReference type="InterPro" id="IPR000073">
    <property type="entry name" value="AB_hydrolase_1"/>
</dbReference>
<accession>A0A916U2V4</accession>
<dbReference type="AlphaFoldDB" id="A0A916U2V4"/>
<dbReference type="InterPro" id="IPR050471">
    <property type="entry name" value="AB_hydrolase"/>
</dbReference>
<dbReference type="PRINTS" id="PR00111">
    <property type="entry name" value="ABHYDROLASE"/>
</dbReference>
<evidence type="ECO:0000313" key="3">
    <source>
        <dbReference type="Proteomes" id="UP000637423"/>
    </source>
</evidence>
<sequence>MRRLTTKKFLNGHLMHYTVDGHGPWLVLIHSLATDMTVWTSHAKQLAKRFRVLRYDIRGHGKSGNYAPMNADSYTVDLLAGDLLAIMDALHIGSAHIVGISLGGMISQSFALKYPQRLNSLTLVSTTGSVHDLQQWDDRIAAAEAQDMEGLVDGFLTTWFTPDFRKRHPEPMSRISRLIKSTDKLGFIRACRAIRSMDLAPRPGKVKVPALFIAGKDDPQRHAIEEHSFGLTGADKVEFISLPNAAQWAPLEQADAFQYCLNNFLQSALVRKAY</sequence>
<dbReference type="PANTHER" id="PTHR43433:SF5">
    <property type="entry name" value="AB HYDROLASE-1 DOMAIN-CONTAINING PROTEIN"/>
    <property type="match status" value="1"/>
</dbReference>
<dbReference type="Proteomes" id="UP000637423">
    <property type="component" value="Unassembled WGS sequence"/>
</dbReference>
<gene>
    <name evidence="2" type="primary">pcaD</name>
    <name evidence="2" type="ORF">GCM10011396_01610</name>
</gene>
<comment type="caution">
    <text evidence="2">The sequence shown here is derived from an EMBL/GenBank/DDBJ whole genome shotgun (WGS) entry which is preliminary data.</text>
</comment>
<name>A0A916U2V4_9BURK</name>
<keyword evidence="3" id="KW-1185">Reference proteome</keyword>
<reference evidence="2" key="2">
    <citation type="submission" date="2020-09" db="EMBL/GenBank/DDBJ databases">
        <authorList>
            <person name="Sun Q."/>
            <person name="Zhou Y."/>
        </authorList>
    </citation>
    <scope>NUCLEOTIDE SEQUENCE</scope>
    <source>
        <strain evidence="2">CGMCC 1.10998</strain>
    </source>
</reference>
<dbReference type="PANTHER" id="PTHR43433">
    <property type="entry name" value="HYDROLASE, ALPHA/BETA FOLD FAMILY PROTEIN"/>
    <property type="match status" value="1"/>
</dbReference>
<reference evidence="2" key="1">
    <citation type="journal article" date="2014" name="Int. J. Syst. Evol. Microbiol.">
        <title>Complete genome sequence of Corynebacterium casei LMG S-19264T (=DSM 44701T), isolated from a smear-ripened cheese.</title>
        <authorList>
            <consortium name="US DOE Joint Genome Institute (JGI-PGF)"/>
            <person name="Walter F."/>
            <person name="Albersmeier A."/>
            <person name="Kalinowski J."/>
            <person name="Ruckert C."/>
        </authorList>
    </citation>
    <scope>NUCLEOTIDE SEQUENCE</scope>
    <source>
        <strain evidence="2">CGMCC 1.10998</strain>
    </source>
</reference>